<evidence type="ECO:0000313" key="4">
    <source>
        <dbReference type="Proteomes" id="UP000502248"/>
    </source>
</evidence>
<name>A0A7Z2VJL3_9BACL</name>
<gene>
    <name evidence="3" type="ORF">HH215_15575</name>
</gene>
<dbReference type="InterPro" id="IPR002816">
    <property type="entry name" value="TraB/PrgY/GumN_fam"/>
</dbReference>
<dbReference type="Proteomes" id="UP000502248">
    <property type="component" value="Chromosome"/>
</dbReference>
<keyword evidence="2" id="KW-0732">Signal</keyword>
<dbReference type="AlphaFoldDB" id="A0A7Z2VJL3"/>
<keyword evidence="4" id="KW-1185">Reference proteome</keyword>
<proteinExistence type="predicted"/>
<dbReference type="KEGG" id="cheb:HH215_15575"/>
<protein>
    <submittedName>
        <fullName evidence="3">TraB/GumN family protein</fullName>
    </submittedName>
</protein>
<feature type="signal peptide" evidence="2">
    <location>
        <begin position="1"/>
        <end position="31"/>
    </location>
</feature>
<dbReference type="EMBL" id="CP051680">
    <property type="protein sequence ID" value="QJD84453.1"/>
    <property type="molecule type" value="Genomic_DNA"/>
</dbReference>
<sequence length="341" mass="38084">MSSRKIGFAFNRFILALILILTLSACNSDKANNKTTEQATSSPSPTATEQQPASKDAEPAKAGSKGYLWKITGDHNSGYLAGTIHIARKDMYPLDEDLEQAIDEADYIALELDLTKVDQKKTVELVNEKALLTDGTTLRDHVAEEDYEKFRSILKKSILSAAAATFDQYEPWYAAMTLESLPAMKYMTTDGIDQYIAKQAHKEGKTIIELESMESQLGIFDSFSKEMQEQYFHQTVESAGTASTGLKQLLDMWTLGNLKLLETTHDQFEEEGKKTMGEQFKAYNDTFLVNRNVEMANKIDQYLAEGEEGTYLVAVGSLHMVGEQGLVSLLEKKGYTVEFVK</sequence>
<accession>A0A7Z2VJL3</accession>
<evidence type="ECO:0000313" key="3">
    <source>
        <dbReference type="EMBL" id="QJD84453.1"/>
    </source>
</evidence>
<evidence type="ECO:0000256" key="2">
    <source>
        <dbReference type="SAM" id="SignalP"/>
    </source>
</evidence>
<dbReference type="CDD" id="cd14789">
    <property type="entry name" value="Tiki"/>
    <property type="match status" value="1"/>
</dbReference>
<reference evidence="3 4" key="1">
    <citation type="submission" date="2020-04" db="EMBL/GenBank/DDBJ databases">
        <title>Genome sequencing of novel species.</title>
        <authorList>
            <person name="Heo J."/>
            <person name="Kim S.-J."/>
            <person name="Kim J.-S."/>
            <person name="Hong S.-B."/>
            <person name="Kwon S.-W."/>
        </authorList>
    </citation>
    <scope>NUCLEOTIDE SEQUENCE [LARGE SCALE GENOMIC DNA]</scope>
    <source>
        <strain evidence="3 4">MFER-1</strain>
    </source>
</reference>
<feature type="region of interest" description="Disordered" evidence="1">
    <location>
        <begin position="33"/>
        <end position="61"/>
    </location>
</feature>
<feature type="chain" id="PRO_5038953027" evidence="2">
    <location>
        <begin position="32"/>
        <end position="341"/>
    </location>
</feature>
<dbReference type="PROSITE" id="PS51257">
    <property type="entry name" value="PROKAR_LIPOPROTEIN"/>
    <property type="match status" value="1"/>
</dbReference>
<dbReference type="InterPro" id="IPR047111">
    <property type="entry name" value="YbaP-like"/>
</dbReference>
<dbReference type="PANTHER" id="PTHR40590">
    <property type="entry name" value="CYTOPLASMIC PROTEIN-RELATED"/>
    <property type="match status" value="1"/>
</dbReference>
<dbReference type="Pfam" id="PF01963">
    <property type="entry name" value="TraB_PrgY_gumN"/>
    <property type="match status" value="1"/>
</dbReference>
<organism evidence="3 4">
    <name type="scientific">Cohnella herbarum</name>
    <dbReference type="NCBI Taxonomy" id="2728023"/>
    <lineage>
        <taxon>Bacteria</taxon>
        <taxon>Bacillati</taxon>
        <taxon>Bacillota</taxon>
        <taxon>Bacilli</taxon>
        <taxon>Bacillales</taxon>
        <taxon>Paenibacillaceae</taxon>
        <taxon>Cohnella</taxon>
    </lineage>
</organism>
<feature type="compositionally biased region" description="Polar residues" evidence="1">
    <location>
        <begin position="33"/>
        <end position="53"/>
    </location>
</feature>
<dbReference type="PANTHER" id="PTHR40590:SF1">
    <property type="entry name" value="CYTOPLASMIC PROTEIN"/>
    <property type="match status" value="1"/>
</dbReference>
<evidence type="ECO:0000256" key="1">
    <source>
        <dbReference type="SAM" id="MobiDB-lite"/>
    </source>
</evidence>
<dbReference type="RefSeq" id="WP_169280737.1">
    <property type="nucleotide sequence ID" value="NZ_CP051680.1"/>
</dbReference>